<gene>
    <name evidence="1" type="ORF">IFM89_016987</name>
</gene>
<dbReference type="AlphaFoldDB" id="A0A835LS19"/>
<evidence type="ECO:0000313" key="1">
    <source>
        <dbReference type="EMBL" id="KAF9605410.1"/>
    </source>
</evidence>
<evidence type="ECO:0000313" key="2">
    <source>
        <dbReference type="Proteomes" id="UP000631114"/>
    </source>
</evidence>
<dbReference type="EMBL" id="JADFTS010000005">
    <property type="protein sequence ID" value="KAF9605410.1"/>
    <property type="molecule type" value="Genomic_DNA"/>
</dbReference>
<dbReference type="InterPro" id="IPR021109">
    <property type="entry name" value="Peptidase_aspartic_dom_sf"/>
</dbReference>
<reference evidence="1 2" key="1">
    <citation type="submission" date="2020-10" db="EMBL/GenBank/DDBJ databases">
        <title>The Coptis chinensis genome and diversification of protoberbering-type alkaloids.</title>
        <authorList>
            <person name="Wang B."/>
            <person name="Shu S."/>
            <person name="Song C."/>
            <person name="Liu Y."/>
        </authorList>
    </citation>
    <scope>NUCLEOTIDE SEQUENCE [LARGE SCALE GENOMIC DNA]</scope>
    <source>
        <strain evidence="1">HL-2020</strain>
        <tissue evidence="1">Leaf</tissue>
    </source>
</reference>
<name>A0A835LS19_9MAGN</name>
<protein>
    <submittedName>
        <fullName evidence="1">Uncharacterized protein</fullName>
    </submittedName>
</protein>
<dbReference type="Proteomes" id="UP000631114">
    <property type="component" value="Unassembled WGS sequence"/>
</dbReference>
<comment type="caution">
    <text evidence="1">The sequence shown here is derived from an EMBL/GenBank/DDBJ whole genome shotgun (WGS) entry which is preliminary data.</text>
</comment>
<keyword evidence="2" id="KW-1185">Reference proteome</keyword>
<dbReference type="SUPFAM" id="SSF50630">
    <property type="entry name" value="Acid proteases"/>
    <property type="match status" value="1"/>
</dbReference>
<sequence length="120" mass="13213">MLSSNEGNKYLQLIGGRRFQSLYYVELLGISVAGSHLNYPSGKFGLRPYMVKVGPSLTPVTGNLLRTVKANCTKVWIFTLCIVPHDLDFVSVIIGGLAQSDFRFMYNVLGNTMSFCQGGL</sequence>
<accession>A0A835LS19</accession>
<organism evidence="1 2">
    <name type="scientific">Coptis chinensis</name>
    <dbReference type="NCBI Taxonomy" id="261450"/>
    <lineage>
        <taxon>Eukaryota</taxon>
        <taxon>Viridiplantae</taxon>
        <taxon>Streptophyta</taxon>
        <taxon>Embryophyta</taxon>
        <taxon>Tracheophyta</taxon>
        <taxon>Spermatophyta</taxon>
        <taxon>Magnoliopsida</taxon>
        <taxon>Ranunculales</taxon>
        <taxon>Ranunculaceae</taxon>
        <taxon>Coptidoideae</taxon>
        <taxon>Coptis</taxon>
    </lineage>
</organism>
<proteinExistence type="predicted"/>